<keyword evidence="2 3" id="KW-0732">Signal</keyword>
<feature type="signal peptide" evidence="3">
    <location>
        <begin position="1"/>
        <end position="25"/>
    </location>
</feature>
<comment type="similarity">
    <text evidence="1">Belongs to the MlaA family.</text>
</comment>
<dbReference type="PRINTS" id="PR01805">
    <property type="entry name" value="VACJLIPOPROT"/>
</dbReference>
<dbReference type="GO" id="GO:0120010">
    <property type="term" value="P:intermembrane phospholipid transfer"/>
    <property type="evidence" value="ECO:0007669"/>
    <property type="project" value="TreeGrafter"/>
</dbReference>
<dbReference type="PANTHER" id="PTHR30035">
    <property type="entry name" value="LIPOPROTEIN VACJ-RELATED"/>
    <property type="match status" value="1"/>
</dbReference>
<protein>
    <submittedName>
        <fullName evidence="4">Phospholipid-binding lipoprotein MlaA</fullName>
    </submittedName>
</protein>
<gene>
    <name evidence="4" type="ORF">FHS02_004957</name>
</gene>
<accession>A0A7W5HEY1</accession>
<sequence>MSKRYMTRAAHVLLVAAMASGCATANPAAQSAADPWEGFNRRMFNFNERVDAAVLEPAASAWVRVVPEPARIGVANVLSNIRDLWSGVNHFLQGKGRDGLATGARVLVNTSVGVLGLRDPATGMGLPRRPEDFGQTLGRWGVAPGPYLVVPLVGPSTLRDGVALPLDSALAPARLASGDAGVAALTAVEAVSQRAGLLQASDLLDEIALDKYILLRDAWLARRRDSVHDGAVPADAAGIGGQQ</sequence>
<evidence type="ECO:0000256" key="2">
    <source>
        <dbReference type="ARBA" id="ARBA00022729"/>
    </source>
</evidence>
<dbReference type="AlphaFoldDB" id="A0A7W5HEY1"/>
<feature type="chain" id="PRO_5031011838" evidence="3">
    <location>
        <begin position="26"/>
        <end position="243"/>
    </location>
</feature>
<dbReference type="InterPro" id="IPR007428">
    <property type="entry name" value="MlaA"/>
</dbReference>
<dbReference type="GO" id="GO:0016020">
    <property type="term" value="C:membrane"/>
    <property type="evidence" value="ECO:0007669"/>
    <property type="project" value="InterPro"/>
</dbReference>
<evidence type="ECO:0000256" key="3">
    <source>
        <dbReference type="SAM" id="SignalP"/>
    </source>
</evidence>
<dbReference type="Pfam" id="PF04333">
    <property type="entry name" value="MlaA"/>
    <property type="match status" value="1"/>
</dbReference>
<evidence type="ECO:0000313" key="4">
    <source>
        <dbReference type="EMBL" id="MBB3224098.1"/>
    </source>
</evidence>
<proteinExistence type="inferred from homology"/>
<dbReference type="PANTHER" id="PTHR30035:SF3">
    <property type="entry name" value="INTERMEMBRANE PHOSPHOLIPID TRANSPORT SYSTEM LIPOPROTEIN MLAA"/>
    <property type="match status" value="1"/>
</dbReference>
<organism evidence="4 5">
    <name type="scientific">Pseudoduganella umbonata</name>
    <dbReference type="NCBI Taxonomy" id="864828"/>
    <lineage>
        <taxon>Bacteria</taxon>
        <taxon>Pseudomonadati</taxon>
        <taxon>Pseudomonadota</taxon>
        <taxon>Betaproteobacteria</taxon>
        <taxon>Burkholderiales</taxon>
        <taxon>Oxalobacteraceae</taxon>
        <taxon>Telluria group</taxon>
        <taxon>Pseudoduganella</taxon>
    </lineage>
</organism>
<name>A0A7W5HEY1_9BURK</name>
<dbReference type="RefSeq" id="WP_229422414.1">
    <property type="nucleotide sequence ID" value="NZ_CP040017.1"/>
</dbReference>
<keyword evidence="4" id="KW-0449">Lipoprotein</keyword>
<comment type="caution">
    <text evidence="4">The sequence shown here is derived from an EMBL/GenBank/DDBJ whole genome shotgun (WGS) entry which is preliminary data.</text>
</comment>
<dbReference type="EMBL" id="JACHXS010000011">
    <property type="protein sequence ID" value="MBB3224098.1"/>
    <property type="molecule type" value="Genomic_DNA"/>
</dbReference>
<dbReference type="Proteomes" id="UP000584325">
    <property type="component" value="Unassembled WGS sequence"/>
</dbReference>
<dbReference type="PROSITE" id="PS51257">
    <property type="entry name" value="PROKAR_LIPOPROTEIN"/>
    <property type="match status" value="1"/>
</dbReference>
<reference evidence="4 5" key="1">
    <citation type="submission" date="2020-08" db="EMBL/GenBank/DDBJ databases">
        <title>Genomic Encyclopedia of Type Strains, Phase III (KMG-III): the genomes of soil and plant-associated and newly described type strains.</title>
        <authorList>
            <person name="Whitman W."/>
        </authorList>
    </citation>
    <scope>NUCLEOTIDE SEQUENCE [LARGE SCALE GENOMIC DNA]</scope>
    <source>
        <strain evidence="4 5">CECT 7753</strain>
    </source>
</reference>
<evidence type="ECO:0000313" key="5">
    <source>
        <dbReference type="Proteomes" id="UP000584325"/>
    </source>
</evidence>
<evidence type="ECO:0000256" key="1">
    <source>
        <dbReference type="ARBA" id="ARBA00010634"/>
    </source>
</evidence>